<sequence length="86" mass="9763">MLVFNVLQIVAHCLRCRNFVEHGCLFGFFAENNCQQNYNADYNDIIRKRQSHQQINDDFKQAAITAATAIIATTAAGPRKNFGRQT</sequence>
<dbReference type="EMBL" id="VSSQ01000573">
    <property type="protein sequence ID" value="MPL97772.1"/>
    <property type="molecule type" value="Genomic_DNA"/>
</dbReference>
<proteinExistence type="predicted"/>
<gene>
    <name evidence="1" type="ORF">SDC9_43967</name>
</gene>
<organism evidence="1">
    <name type="scientific">bioreactor metagenome</name>
    <dbReference type="NCBI Taxonomy" id="1076179"/>
    <lineage>
        <taxon>unclassified sequences</taxon>
        <taxon>metagenomes</taxon>
        <taxon>ecological metagenomes</taxon>
    </lineage>
</organism>
<protein>
    <submittedName>
        <fullName evidence="1">Uncharacterized protein</fullName>
    </submittedName>
</protein>
<name>A0A644W502_9ZZZZ</name>
<accession>A0A644W502</accession>
<dbReference type="AlphaFoldDB" id="A0A644W502"/>
<reference evidence="1" key="1">
    <citation type="submission" date="2019-08" db="EMBL/GenBank/DDBJ databases">
        <authorList>
            <person name="Kucharzyk K."/>
            <person name="Murdoch R.W."/>
            <person name="Higgins S."/>
            <person name="Loffler F."/>
        </authorList>
    </citation>
    <scope>NUCLEOTIDE SEQUENCE</scope>
</reference>
<comment type="caution">
    <text evidence="1">The sequence shown here is derived from an EMBL/GenBank/DDBJ whole genome shotgun (WGS) entry which is preliminary data.</text>
</comment>
<evidence type="ECO:0000313" key="1">
    <source>
        <dbReference type="EMBL" id="MPL97772.1"/>
    </source>
</evidence>